<keyword evidence="3" id="KW-1185">Reference proteome</keyword>
<gene>
    <name evidence="2" type="ORF">GX50_08028</name>
</gene>
<evidence type="ECO:0000313" key="3">
    <source>
        <dbReference type="Proteomes" id="UP000226031"/>
    </source>
</evidence>
<evidence type="ECO:0000313" key="2">
    <source>
        <dbReference type="EMBL" id="PGH29237.1"/>
    </source>
</evidence>
<organism evidence="2 3">
    <name type="scientific">[Emmonsia] crescens</name>
    <dbReference type="NCBI Taxonomy" id="73230"/>
    <lineage>
        <taxon>Eukaryota</taxon>
        <taxon>Fungi</taxon>
        <taxon>Dikarya</taxon>
        <taxon>Ascomycota</taxon>
        <taxon>Pezizomycotina</taxon>
        <taxon>Eurotiomycetes</taxon>
        <taxon>Eurotiomycetidae</taxon>
        <taxon>Onygenales</taxon>
        <taxon>Ajellomycetaceae</taxon>
        <taxon>Emergomyces</taxon>
    </lineage>
</organism>
<evidence type="ECO:0000256" key="1">
    <source>
        <dbReference type="SAM" id="MobiDB-lite"/>
    </source>
</evidence>
<dbReference type="AlphaFoldDB" id="A0A2B7Z8U9"/>
<comment type="caution">
    <text evidence="2">The sequence shown here is derived from an EMBL/GenBank/DDBJ whole genome shotgun (WGS) entry which is preliminary data.</text>
</comment>
<dbReference type="STRING" id="73230.A0A2B7Z8U9"/>
<accession>A0A2B7Z8U9</accession>
<dbReference type="EMBL" id="PDND01000262">
    <property type="protein sequence ID" value="PGH29237.1"/>
    <property type="molecule type" value="Genomic_DNA"/>
</dbReference>
<proteinExistence type="predicted"/>
<dbReference type="Proteomes" id="UP000226031">
    <property type="component" value="Unassembled WGS sequence"/>
</dbReference>
<feature type="compositionally biased region" description="Polar residues" evidence="1">
    <location>
        <begin position="62"/>
        <end position="79"/>
    </location>
</feature>
<name>A0A2B7Z8U9_9EURO</name>
<feature type="region of interest" description="Disordered" evidence="1">
    <location>
        <begin position="258"/>
        <end position="286"/>
    </location>
</feature>
<protein>
    <submittedName>
        <fullName evidence="2">Uncharacterized protein</fullName>
    </submittedName>
</protein>
<dbReference type="VEuPathDB" id="FungiDB:EMCG_09743"/>
<sequence>MKHFILLPIFSVIVYLIDHLKEIERLSRLGGLNLSDLRNYPVPQPMSSRSSSHRRKRRAESPLSSNTGNTKTITKASSTPAYSQNFQQNLIDHRYPEKHFEDFREADAYAFKEKPVTVPIVPILDSNISDPKCVREDYSFENLVPLTDGTLASAKPDHFHGTHPEQLNHQIREELSSHIKQKALEARGMHSLWSYQEDESTYNTYPLTSTYHGSQLKLYTTHLAKPSGPDYHPKYIMTQLNTWDDSDVLTVTDETEDAQWSFAAPNEDVEDETQNLSRNSKKIKGG</sequence>
<reference evidence="2 3" key="1">
    <citation type="submission" date="2017-10" db="EMBL/GenBank/DDBJ databases">
        <title>Comparative genomics in systemic dimorphic fungi from Ajellomycetaceae.</title>
        <authorList>
            <person name="Munoz J.F."/>
            <person name="Mcewen J.G."/>
            <person name="Clay O.K."/>
            <person name="Cuomo C.A."/>
        </authorList>
    </citation>
    <scope>NUCLEOTIDE SEQUENCE [LARGE SCALE GENOMIC DNA]</scope>
    <source>
        <strain evidence="2 3">UAMH4076</strain>
    </source>
</reference>
<feature type="region of interest" description="Disordered" evidence="1">
    <location>
        <begin position="40"/>
        <end position="79"/>
    </location>
</feature>